<evidence type="ECO:0000313" key="17">
    <source>
        <dbReference type="Proteomes" id="UP001212997"/>
    </source>
</evidence>
<gene>
    <name evidence="16" type="ORF">NLI96_g5085</name>
</gene>
<evidence type="ECO:0000256" key="3">
    <source>
        <dbReference type="ARBA" id="ARBA00022538"/>
    </source>
</evidence>
<protein>
    <recommendedName>
        <fullName evidence="15">Ion transport domain-containing protein</fullName>
    </recommendedName>
</protein>
<evidence type="ECO:0000256" key="11">
    <source>
        <dbReference type="ARBA" id="ARBA00023303"/>
    </source>
</evidence>
<evidence type="ECO:0000256" key="9">
    <source>
        <dbReference type="ARBA" id="ARBA00023065"/>
    </source>
</evidence>
<proteinExistence type="predicted"/>
<comment type="subcellular location">
    <subcellularLocation>
        <location evidence="1">Membrane</location>
        <topology evidence="1">Multi-pass membrane protein</topology>
    </subcellularLocation>
</comment>
<evidence type="ECO:0000256" key="2">
    <source>
        <dbReference type="ARBA" id="ARBA00022448"/>
    </source>
</evidence>
<keyword evidence="9" id="KW-0406">Ion transport</keyword>
<dbReference type="PANTHER" id="PTHR11537:SF254">
    <property type="entry name" value="POTASSIUM VOLTAGE-GATED CHANNEL PROTEIN SHAB"/>
    <property type="match status" value="1"/>
</dbReference>
<evidence type="ECO:0000313" key="16">
    <source>
        <dbReference type="EMBL" id="KAJ3485261.1"/>
    </source>
</evidence>
<evidence type="ECO:0000256" key="13">
    <source>
        <dbReference type="SAM" id="MobiDB-lite"/>
    </source>
</evidence>
<keyword evidence="10 14" id="KW-0472">Membrane</keyword>
<reference evidence="16" key="1">
    <citation type="submission" date="2022-07" db="EMBL/GenBank/DDBJ databases">
        <title>Genome Sequence of Physisporinus lineatus.</title>
        <authorList>
            <person name="Buettner E."/>
        </authorList>
    </citation>
    <scope>NUCLEOTIDE SEQUENCE</scope>
    <source>
        <strain evidence="16">VT162</strain>
    </source>
</reference>
<feature type="transmembrane region" description="Helical" evidence="14">
    <location>
        <begin position="276"/>
        <end position="297"/>
    </location>
</feature>
<dbReference type="Pfam" id="PF00520">
    <property type="entry name" value="Ion_trans"/>
    <property type="match status" value="1"/>
</dbReference>
<evidence type="ECO:0000256" key="12">
    <source>
        <dbReference type="SAM" id="Coils"/>
    </source>
</evidence>
<dbReference type="PRINTS" id="PR00169">
    <property type="entry name" value="KCHANNEL"/>
</dbReference>
<dbReference type="InterPro" id="IPR027359">
    <property type="entry name" value="Volt_channel_dom_sf"/>
</dbReference>
<keyword evidence="2" id="KW-0813">Transport</keyword>
<comment type="caution">
    <text evidence="16">The sequence shown here is derived from an EMBL/GenBank/DDBJ whole genome shotgun (WGS) entry which is preliminary data.</text>
</comment>
<dbReference type="InterPro" id="IPR005821">
    <property type="entry name" value="Ion_trans_dom"/>
</dbReference>
<dbReference type="GO" id="GO:0001508">
    <property type="term" value="P:action potential"/>
    <property type="evidence" value="ECO:0007669"/>
    <property type="project" value="TreeGrafter"/>
</dbReference>
<feature type="compositionally biased region" description="Polar residues" evidence="13">
    <location>
        <begin position="1"/>
        <end position="11"/>
    </location>
</feature>
<evidence type="ECO:0000256" key="4">
    <source>
        <dbReference type="ARBA" id="ARBA00022692"/>
    </source>
</evidence>
<name>A0AAD5YF38_9APHY</name>
<dbReference type="PANTHER" id="PTHR11537">
    <property type="entry name" value="VOLTAGE-GATED POTASSIUM CHANNEL"/>
    <property type="match status" value="1"/>
</dbReference>
<accession>A0AAD5YF38</accession>
<keyword evidence="6" id="KW-0851">Voltage-gated channel</keyword>
<evidence type="ECO:0000256" key="7">
    <source>
        <dbReference type="ARBA" id="ARBA00022958"/>
    </source>
</evidence>
<feature type="transmembrane region" description="Helical" evidence="14">
    <location>
        <begin position="128"/>
        <end position="149"/>
    </location>
</feature>
<feature type="transmembrane region" description="Helical" evidence="14">
    <location>
        <begin position="97"/>
        <end position="116"/>
    </location>
</feature>
<dbReference type="Proteomes" id="UP001212997">
    <property type="component" value="Unassembled WGS sequence"/>
</dbReference>
<keyword evidence="12" id="KW-0175">Coiled coil</keyword>
<feature type="transmembrane region" description="Helical" evidence="14">
    <location>
        <begin position="202"/>
        <end position="223"/>
    </location>
</feature>
<feature type="domain" description="Ion transport" evidence="15">
    <location>
        <begin position="68"/>
        <end position="299"/>
    </location>
</feature>
<keyword evidence="5" id="KW-0631">Potassium channel</keyword>
<keyword evidence="17" id="KW-1185">Reference proteome</keyword>
<evidence type="ECO:0000259" key="15">
    <source>
        <dbReference type="Pfam" id="PF00520"/>
    </source>
</evidence>
<evidence type="ECO:0000256" key="6">
    <source>
        <dbReference type="ARBA" id="ARBA00022882"/>
    </source>
</evidence>
<feature type="transmembrane region" description="Helical" evidence="14">
    <location>
        <begin position="64"/>
        <end position="85"/>
    </location>
</feature>
<organism evidence="16 17">
    <name type="scientific">Meripilus lineatus</name>
    <dbReference type="NCBI Taxonomy" id="2056292"/>
    <lineage>
        <taxon>Eukaryota</taxon>
        <taxon>Fungi</taxon>
        <taxon>Dikarya</taxon>
        <taxon>Basidiomycota</taxon>
        <taxon>Agaricomycotina</taxon>
        <taxon>Agaricomycetes</taxon>
        <taxon>Polyporales</taxon>
        <taxon>Meripilaceae</taxon>
        <taxon>Meripilus</taxon>
    </lineage>
</organism>
<feature type="transmembrane region" description="Helical" evidence="14">
    <location>
        <begin position="243"/>
        <end position="264"/>
    </location>
</feature>
<keyword evidence="7" id="KW-0630">Potassium</keyword>
<dbReference type="AlphaFoldDB" id="A0AAD5YF38"/>
<evidence type="ECO:0000256" key="10">
    <source>
        <dbReference type="ARBA" id="ARBA00023136"/>
    </source>
</evidence>
<keyword evidence="3" id="KW-0633">Potassium transport</keyword>
<dbReference type="EMBL" id="JANAWD010000159">
    <property type="protein sequence ID" value="KAJ3485261.1"/>
    <property type="molecule type" value="Genomic_DNA"/>
</dbReference>
<evidence type="ECO:0000256" key="5">
    <source>
        <dbReference type="ARBA" id="ARBA00022826"/>
    </source>
</evidence>
<evidence type="ECO:0000256" key="1">
    <source>
        <dbReference type="ARBA" id="ARBA00004141"/>
    </source>
</evidence>
<dbReference type="SUPFAM" id="SSF81324">
    <property type="entry name" value="Voltage-gated potassium channels"/>
    <property type="match status" value="1"/>
</dbReference>
<evidence type="ECO:0000256" key="8">
    <source>
        <dbReference type="ARBA" id="ARBA00022989"/>
    </source>
</evidence>
<keyword evidence="11" id="KW-0407">Ion channel</keyword>
<feature type="coiled-coil region" evidence="12">
    <location>
        <begin position="361"/>
        <end position="388"/>
    </location>
</feature>
<evidence type="ECO:0000256" key="14">
    <source>
        <dbReference type="SAM" id="Phobius"/>
    </source>
</evidence>
<dbReference type="FunFam" id="1.10.287.70:FF:000097">
    <property type="entry name" value="Potassium voltage-gated channel subfamily G member 3"/>
    <property type="match status" value="1"/>
</dbReference>
<dbReference type="Gene3D" id="1.20.120.350">
    <property type="entry name" value="Voltage-gated potassium channels. Chain C"/>
    <property type="match status" value="1"/>
</dbReference>
<feature type="region of interest" description="Disordered" evidence="13">
    <location>
        <begin position="1"/>
        <end position="30"/>
    </location>
</feature>
<dbReference type="Gene3D" id="1.10.287.70">
    <property type="match status" value="1"/>
</dbReference>
<dbReference type="GO" id="GO:0008076">
    <property type="term" value="C:voltage-gated potassium channel complex"/>
    <property type="evidence" value="ECO:0007669"/>
    <property type="project" value="InterPro"/>
</dbReference>
<keyword evidence="4 14" id="KW-0812">Transmembrane</keyword>
<dbReference type="GO" id="GO:0005249">
    <property type="term" value="F:voltage-gated potassium channel activity"/>
    <property type="evidence" value="ECO:0007669"/>
    <property type="project" value="InterPro"/>
</dbReference>
<keyword evidence="8 14" id="KW-1133">Transmembrane helix</keyword>
<sequence>MSESIPLSGVSTPRRPRSSPEHISFPSPAVSYDHDQSDAFIRDIHPPWKRDLYMLLEHPTSSPAAFLIHVVTTGIIILSAVITVLETVPAFHSIPGSVWFGLETSLVALFSVEYIARCIAHSYSWTKLFKWMISFFGIIDLLGIFPYYVEIALQQDTATFFRFTILRTFRLLRVFRPFRYNNTILLTIEVMYLSFRRSQHALLALAFFVVMVLIVFSTLLYFAERGTWDETLGTFINSDGDPSQFASIPAAAWFVLVTITTVGYGEITPRSFLGRLVTLPLLVFGLLLIALPTFVLGREFSIVWDLMKENQEISEEDYVPTSPNLQRLRHAPSVISVDRIPEDLRHPSISRLRRSSITVDHADLTSQISELRETVEMQNEMIRKIMNALEGKGKQRVAGNSHPPWS</sequence>
<dbReference type="InterPro" id="IPR028325">
    <property type="entry name" value="VG_K_chnl"/>
</dbReference>